<comment type="caution">
    <text evidence="1">The sequence shown here is derived from an EMBL/GenBank/DDBJ whole genome shotgun (WGS) entry which is preliminary data.</text>
</comment>
<dbReference type="InterPro" id="IPR001753">
    <property type="entry name" value="Enoyl-CoA_hydra/iso"/>
</dbReference>
<gene>
    <name evidence="1" type="primary">fabM_3</name>
    <name evidence="1" type="ORF">SDC9_105304</name>
</gene>
<dbReference type="InterPro" id="IPR014748">
    <property type="entry name" value="Enoyl-CoA_hydra_C"/>
</dbReference>
<reference evidence="1" key="1">
    <citation type="submission" date="2019-08" db="EMBL/GenBank/DDBJ databases">
        <authorList>
            <person name="Kucharzyk K."/>
            <person name="Murdoch R.W."/>
            <person name="Higgins S."/>
            <person name="Loffler F."/>
        </authorList>
    </citation>
    <scope>NUCLEOTIDE SEQUENCE</scope>
</reference>
<dbReference type="CDD" id="cd06558">
    <property type="entry name" value="crotonase-like"/>
    <property type="match status" value="1"/>
</dbReference>
<dbReference type="Gene3D" id="3.90.226.10">
    <property type="entry name" value="2-enoyl-CoA Hydratase, Chain A, domain 1"/>
    <property type="match status" value="1"/>
</dbReference>
<dbReference type="Gene3D" id="1.10.12.10">
    <property type="entry name" value="Lyase 2-enoyl-coa Hydratase, Chain A, domain 2"/>
    <property type="match status" value="1"/>
</dbReference>
<name>A0A645B5Q7_9ZZZZ</name>
<dbReference type="GO" id="GO:0034017">
    <property type="term" value="F:trans-2-decenoyl-acyl-carrier-protein isomerase activity"/>
    <property type="evidence" value="ECO:0007669"/>
    <property type="project" value="UniProtKB-EC"/>
</dbReference>
<dbReference type="EC" id="5.3.3.14" evidence="1"/>
<organism evidence="1">
    <name type="scientific">bioreactor metagenome</name>
    <dbReference type="NCBI Taxonomy" id="1076179"/>
    <lineage>
        <taxon>unclassified sequences</taxon>
        <taxon>metagenomes</taxon>
        <taxon>ecological metagenomes</taxon>
    </lineage>
</organism>
<dbReference type="EMBL" id="VSSQ01016781">
    <property type="protein sequence ID" value="MPM58473.1"/>
    <property type="molecule type" value="Genomic_DNA"/>
</dbReference>
<dbReference type="InterPro" id="IPR029045">
    <property type="entry name" value="ClpP/crotonase-like_dom_sf"/>
</dbReference>
<dbReference type="AlphaFoldDB" id="A0A645B5Q7"/>
<keyword evidence="1" id="KW-0413">Isomerase</keyword>
<dbReference type="SUPFAM" id="SSF52096">
    <property type="entry name" value="ClpP/crotonase"/>
    <property type="match status" value="1"/>
</dbReference>
<dbReference type="Pfam" id="PF00378">
    <property type="entry name" value="ECH_1"/>
    <property type="match status" value="1"/>
</dbReference>
<dbReference type="PANTHER" id="PTHR43459">
    <property type="entry name" value="ENOYL-COA HYDRATASE"/>
    <property type="match status" value="1"/>
</dbReference>
<sequence length="148" mass="16501">MSMAMACDFSIAEDTAKMVFAFVNIAFVPDGGITYTLSKTVGPVRATELLMSGRRFSGAEAKEWGIITDAVPKEILEETVQKYIYKYSHGPSAAYAQIKALINSVNFDQWNACMQREVQAQYACSLSQDHREAVEAFLEKRKPVFQGK</sequence>
<protein>
    <submittedName>
        <fullName evidence="1">Trans-2-decenoyl-[acyl-carrier-protein] isomerase</fullName>
        <ecNumber evidence="1">5.3.3.14</ecNumber>
    </submittedName>
</protein>
<accession>A0A645B5Q7</accession>
<dbReference type="PANTHER" id="PTHR43459:SF1">
    <property type="entry name" value="EG:BACN32G11.4 PROTEIN"/>
    <property type="match status" value="1"/>
</dbReference>
<evidence type="ECO:0000313" key="1">
    <source>
        <dbReference type="EMBL" id="MPM58473.1"/>
    </source>
</evidence>
<proteinExistence type="predicted"/>